<evidence type="ECO:0000256" key="5">
    <source>
        <dbReference type="ARBA" id="ARBA00034808"/>
    </source>
</evidence>
<organism evidence="8 9">
    <name type="scientific">Hymenobacter artigasi</name>
    <dbReference type="NCBI Taxonomy" id="2719616"/>
    <lineage>
        <taxon>Bacteria</taxon>
        <taxon>Pseudomonadati</taxon>
        <taxon>Bacteroidota</taxon>
        <taxon>Cytophagia</taxon>
        <taxon>Cytophagales</taxon>
        <taxon>Hymenobacteraceae</taxon>
        <taxon>Hymenobacter</taxon>
    </lineage>
</organism>
<reference evidence="8 9" key="1">
    <citation type="submission" date="2020-03" db="EMBL/GenBank/DDBJ databases">
        <title>Genomic Encyclopedia of Type Strains, Phase IV (KMG-V): Genome sequencing to study the core and pangenomes of soil and plant-associated prokaryotes.</title>
        <authorList>
            <person name="Whitman W."/>
        </authorList>
    </citation>
    <scope>NUCLEOTIDE SEQUENCE [LARGE SCALE GENOMIC DNA]</scope>
    <source>
        <strain evidence="8 9">1B</strain>
    </source>
</reference>
<dbReference type="PROSITE" id="PS51192">
    <property type="entry name" value="HELICASE_ATP_BIND_1"/>
    <property type="match status" value="1"/>
</dbReference>
<evidence type="ECO:0000313" key="9">
    <source>
        <dbReference type="Proteomes" id="UP000717634"/>
    </source>
</evidence>
<gene>
    <name evidence="8" type="ORF">HBN54_002098</name>
</gene>
<dbReference type="EC" id="5.6.2.4" evidence="5"/>
<dbReference type="InterPro" id="IPR014001">
    <property type="entry name" value="Helicase_ATP-bd"/>
</dbReference>
<feature type="region of interest" description="Disordered" evidence="6">
    <location>
        <begin position="1196"/>
        <end position="1232"/>
    </location>
</feature>
<dbReference type="Gene3D" id="3.40.50.300">
    <property type="entry name" value="P-loop containing nucleotide triphosphate hydrolases"/>
    <property type="match status" value="1"/>
</dbReference>
<proteinExistence type="inferred from homology"/>
<evidence type="ECO:0000256" key="4">
    <source>
        <dbReference type="ARBA" id="ARBA00034617"/>
    </source>
</evidence>
<accession>A0ABX1HI29</accession>
<dbReference type="RefSeq" id="WP_168673125.1">
    <property type="nucleotide sequence ID" value="NZ_JAAVTK010000005.1"/>
</dbReference>
<dbReference type="PANTHER" id="PTHR13710">
    <property type="entry name" value="DNA HELICASE RECQ FAMILY MEMBER"/>
    <property type="match status" value="1"/>
</dbReference>
<dbReference type="SMART" id="SM00487">
    <property type="entry name" value="DEXDc"/>
    <property type="match status" value="1"/>
</dbReference>
<comment type="catalytic activity">
    <reaction evidence="4">
        <text>Couples ATP hydrolysis with the unwinding of duplex DNA by translocating in the 3'-5' direction.</text>
        <dbReference type="EC" id="5.6.2.4"/>
    </reaction>
</comment>
<dbReference type="InterPro" id="IPR011545">
    <property type="entry name" value="DEAD/DEAH_box_helicase_dom"/>
</dbReference>
<feature type="compositionally biased region" description="Acidic residues" evidence="6">
    <location>
        <begin position="1202"/>
        <end position="1228"/>
    </location>
</feature>
<comment type="caution">
    <text evidence="8">The sequence shown here is derived from an EMBL/GenBank/DDBJ whole genome shotgun (WGS) entry which is preliminary data.</text>
</comment>
<feature type="compositionally biased region" description="Polar residues" evidence="6">
    <location>
        <begin position="112"/>
        <end position="121"/>
    </location>
</feature>
<dbReference type="PANTHER" id="PTHR13710:SF105">
    <property type="entry name" value="ATP-DEPENDENT DNA HELICASE Q1"/>
    <property type="match status" value="1"/>
</dbReference>
<sequence length="1534" mass="171834">MQKAQVLKQFGISHEQFEKALTEHGVEADLKFMRVVPDHLVELLARVLGQPEVGEELTEAKLVDEPSKLIVTSQIAQPNTDSVTPVPAAISEAKAAKAVAVPASHPKESYSRSKQQLSSPKQPEASEWQLGQVVEVVGEPPKVYGFIRGFISGERRHVKVPLFGKYPFALKDGVLFVLSLEKAEDKPTREVVSWIQPIGKNIALLRSVITRVDIEPLYQLLKPDYTPIHQYVAREALSRLEPITNGDTLDQAGQTLHRLWKTASATIPEEVAFFLKRTAPEHGWKLWFLLQSPAATNGVAYTAQESARLADLLAKIPEVIKSWLPHVASVESLLLLLAAAPAENHPTIVWEAINRLPPITDTVTADQVIQTLYSLQKLMPDTVQEEAKALLKRTAPELGWQLWLRFLSPLAIKASETNASVAGRLADLLAGVPDVVTAWLPQAQQVGLVGLCMLYVQQDEEQVASLFKQLQATLGDHELYTEVVTSWLKQLEAIITEQEFLQCQYVANTIPQAVALSEKALFELAVPDVQLKVWNRVSGVIFPQEAAISYFEYLLVEEKDDIAAQLDDEGFARITGLLTVENSQAIRQRARTLLNQQIVTAFAALGLDLESDRQTIHEIAWGRPGAWHIGKGEEAVAAVVQELRERVAGGPAYLLAGHNVRDFDAGILAVHDVALPPDFLWDTLLVEMGLSPDWRVLALKTKHEAEYDADLGLQLFTNQVLRLQLAAPTDWEVLRQLLPPGAQDTLGSLRAQSVTSWLTVEALRQEALTWLRPQPQPSTILQELRAAVAQAQAPVKVVVAAREFWRELYAEPGLTFLTNASTAPDYHPLVGADVLARLAGHPVEEALARQFFSYCQRAQLAPVPATMAPALRFRLQQLADFSECQAVAEPDWQQPQFVCLTAQQLRGQVDLLMEVQAELFVVEPDLITLSNKELLRQQPLSMNELRASPATQVAAMKFSGGQSFMRLSRTQAEELGATVPADIHNLWLEKHRQDEYRIWGSFGWEKLLTHWKQREQVKYFRSADRKLPKQPTQMHSAVVGTYKLQRQLGATTCNPETNFRAHYWLLQANLLTNLSRDEQTAASPAEPAAKAEPIATVLLVQRPEEIPALENYFRGQYQYFIPQRASALGRQLELLHQHSSPRRLLIASMQQAASLLEANYLGPLRVVLESFNLLENFYLAQGSHLFRQAQANASELAVGGEPTEELETQPEAVDEVPDEADETAEEASPDPGRQAQLEQDLFFLLKLQQPVVQQLRAQLADNHAENQLWLLDPRLADFPALEQAWQMSRRTYEASWKNEPDYKEAAKTAQLVLGGPQPAQDFILDLDAAKNLLQQIFLGKGEWYDYQHPYLDKILAAKTDVLVSLPTGGGKSLLFQAPALYRSAYTNRLSIVVTPLKALMQDQVQKLWELGFHSSVEAINQDNVDELPQIYRRLAGGEIRLLFITPERFRSGAFIRAFELRMANDGGLEYAIYDEAHCISQWGHEFRPDYLYSAQVMQRYRKENLATTKRSFPVLLFSATVSEKIYEGFNQLFS</sequence>
<evidence type="ECO:0000256" key="6">
    <source>
        <dbReference type="SAM" id="MobiDB-lite"/>
    </source>
</evidence>
<dbReference type="SUPFAM" id="SSF52540">
    <property type="entry name" value="P-loop containing nucleoside triphosphate hydrolases"/>
    <property type="match status" value="1"/>
</dbReference>
<evidence type="ECO:0000313" key="8">
    <source>
        <dbReference type="EMBL" id="NKI89500.1"/>
    </source>
</evidence>
<dbReference type="Pfam" id="PF00270">
    <property type="entry name" value="DEAD"/>
    <property type="match status" value="1"/>
</dbReference>
<keyword evidence="9" id="KW-1185">Reference proteome</keyword>
<evidence type="ECO:0000256" key="3">
    <source>
        <dbReference type="ARBA" id="ARBA00023235"/>
    </source>
</evidence>
<dbReference type="Proteomes" id="UP000717634">
    <property type="component" value="Unassembled WGS sequence"/>
</dbReference>
<evidence type="ECO:0000256" key="1">
    <source>
        <dbReference type="ARBA" id="ARBA00005446"/>
    </source>
</evidence>
<protein>
    <recommendedName>
        <fullName evidence="5">DNA 3'-5' helicase</fullName>
        <ecNumber evidence="5">5.6.2.4</ecNumber>
    </recommendedName>
</protein>
<feature type="domain" description="Helicase ATP-binding" evidence="7">
    <location>
        <begin position="1352"/>
        <end position="1534"/>
    </location>
</feature>
<keyword evidence="3" id="KW-0413">Isomerase</keyword>
<evidence type="ECO:0000259" key="7">
    <source>
        <dbReference type="PROSITE" id="PS51192"/>
    </source>
</evidence>
<name>A0ABX1HI29_9BACT</name>
<dbReference type="EMBL" id="JAAVTK010000005">
    <property type="protein sequence ID" value="NKI89500.1"/>
    <property type="molecule type" value="Genomic_DNA"/>
</dbReference>
<feature type="region of interest" description="Disordered" evidence="6">
    <location>
        <begin position="101"/>
        <end position="124"/>
    </location>
</feature>
<keyword evidence="2" id="KW-0238">DNA-binding</keyword>
<evidence type="ECO:0000256" key="2">
    <source>
        <dbReference type="ARBA" id="ARBA00023125"/>
    </source>
</evidence>
<dbReference type="InterPro" id="IPR027417">
    <property type="entry name" value="P-loop_NTPase"/>
</dbReference>
<comment type="similarity">
    <text evidence="1">Belongs to the helicase family. RecQ subfamily.</text>
</comment>